<evidence type="ECO:0000256" key="2">
    <source>
        <dbReference type="ARBA" id="ARBA00008697"/>
    </source>
</evidence>
<evidence type="ECO:0000256" key="4">
    <source>
        <dbReference type="ARBA" id="ARBA00016962"/>
    </source>
</evidence>
<sequence length="343" mass="38545">MNLAWKEIKKNKVRFVILGSIVFLVSFLTFIISGLANGLSQDNAALIKNLPEGYFYMEEDADESFNLSLIPASIQESILDEYKTAMALSIQMGFLNDSDEKQHSVAFVTSTPTELFVDVAQGELFLDSSLKDKIKVGDTLSNNQLKASLTVKGFIEQEKYSHAPVAFINEQDFKEMYRTEEKQLLFLSDKDKAPTIDGLQSFTKEEFLKTIPSYSAEQLSLNMIVWFLLVISGMLFAIFFYMMNVQKIGLYGILKAIGVKTGTLFKMMWVQMLFITMTALVLSMTLSQVFGLVTPDTMPFDLPLWSTIQLSITFLLIGFIGATLSGLQIRKIQPLQAIQQGEV</sequence>
<comment type="subunit">
    <text evidence="3">The complex is composed of two ATP-binding proteins (HrtA), two transmembrane proteins (HrtB) and a solute-binding protein.</text>
</comment>
<feature type="transmembrane region" description="Helical" evidence="11">
    <location>
        <begin position="304"/>
        <end position="327"/>
    </location>
</feature>
<dbReference type="InterPro" id="IPR003838">
    <property type="entry name" value="ABC3_permease_C"/>
</dbReference>
<dbReference type="EMBL" id="JBHSEF010000009">
    <property type="protein sequence ID" value="MFC4353837.1"/>
    <property type="molecule type" value="Genomic_DNA"/>
</dbReference>
<feature type="transmembrane region" description="Helical" evidence="11">
    <location>
        <begin position="223"/>
        <end position="243"/>
    </location>
</feature>
<name>A0ABV8URC2_9BACL</name>
<comment type="caution">
    <text evidence="13">The sequence shown here is derived from an EMBL/GenBank/DDBJ whole genome shotgun (WGS) entry which is preliminary data.</text>
</comment>
<feature type="transmembrane region" description="Helical" evidence="11">
    <location>
        <begin position="264"/>
        <end position="284"/>
    </location>
</feature>
<comment type="subcellular location">
    <subcellularLocation>
        <location evidence="1">Cell membrane</location>
        <topology evidence="1">Multi-pass membrane protein</topology>
    </subcellularLocation>
</comment>
<protein>
    <recommendedName>
        <fullName evidence="4">Putative hemin transport system permease protein HrtB</fullName>
    </recommendedName>
</protein>
<keyword evidence="6" id="KW-1003">Cell membrane</keyword>
<evidence type="ECO:0000256" key="7">
    <source>
        <dbReference type="ARBA" id="ARBA00022692"/>
    </source>
</evidence>
<evidence type="ECO:0000313" key="13">
    <source>
        <dbReference type="EMBL" id="MFC4353837.1"/>
    </source>
</evidence>
<evidence type="ECO:0000313" key="14">
    <source>
        <dbReference type="Proteomes" id="UP001595733"/>
    </source>
</evidence>
<dbReference type="Proteomes" id="UP001595733">
    <property type="component" value="Unassembled WGS sequence"/>
</dbReference>
<reference evidence="14" key="1">
    <citation type="journal article" date="2019" name="Int. J. Syst. Evol. Microbiol.">
        <title>The Global Catalogue of Microorganisms (GCM) 10K type strain sequencing project: providing services to taxonomists for standard genome sequencing and annotation.</title>
        <authorList>
            <consortium name="The Broad Institute Genomics Platform"/>
            <consortium name="The Broad Institute Genome Sequencing Center for Infectious Disease"/>
            <person name="Wu L."/>
            <person name="Ma J."/>
        </authorList>
    </citation>
    <scope>NUCLEOTIDE SEQUENCE [LARGE SCALE GENOMIC DNA]</scope>
    <source>
        <strain evidence="14">CCUG 50353</strain>
    </source>
</reference>
<evidence type="ECO:0000256" key="1">
    <source>
        <dbReference type="ARBA" id="ARBA00004651"/>
    </source>
</evidence>
<proteinExistence type="inferred from homology"/>
<evidence type="ECO:0000256" key="10">
    <source>
        <dbReference type="ARBA" id="ARBA00024973"/>
    </source>
</evidence>
<dbReference type="PANTHER" id="PTHR43738:SF1">
    <property type="entry name" value="HEMIN TRANSPORT SYSTEM PERMEASE PROTEIN HRTB-RELATED"/>
    <property type="match status" value="1"/>
</dbReference>
<dbReference type="PANTHER" id="PTHR43738">
    <property type="entry name" value="ABC TRANSPORTER, MEMBRANE PROTEIN"/>
    <property type="match status" value="1"/>
</dbReference>
<keyword evidence="9 11" id="KW-0472">Membrane</keyword>
<feature type="transmembrane region" description="Helical" evidence="11">
    <location>
        <begin position="15"/>
        <end position="36"/>
    </location>
</feature>
<keyword evidence="7 11" id="KW-0812">Transmembrane</keyword>
<evidence type="ECO:0000256" key="5">
    <source>
        <dbReference type="ARBA" id="ARBA00022448"/>
    </source>
</evidence>
<dbReference type="InterPro" id="IPR051125">
    <property type="entry name" value="ABC-4/HrtB_transporter"/>
</dbReference>
<evidence type="ECO:0000256" key="6">
    <source>
        <dbReference type="ARBA" id="ARBA00022475"/>
    </source>
</evidence>
<evidence type="ECO:0000256" key="3">
    <source>
        <dbReference type="ARBA" id="ARBA00011131"/>
    </source>
</evidence>
<dbReference type="Pfam" id="PF02687">
    <property type="entry name" value="FtsX"/>
    <property type="match status" value="1"/>
</dbReference>
<dbReference type="RefSeq" id="WP_378139630.1">
    <property type="nucleotide sequence ID" value="NZ_JBHSEF010000009.1"/>
</dbReference>
<accession>A0ABV8URC2</accession>
<evidence type="ECO:0000259" key="12">
    <source>
        <dbReference type="Pfam" id="PF02687"/>
    </source>
</evidence>
<comment type="similarity">
    <text evidence="2">Belongs to the ABC-4 integral membrane protein family. HrtB subfamily.</text>
</comment>
<evidence type="ECO:0000256" key="11">
    <source>
        <dbReference type="SAM" id="Phobius"/>
    </source>
</evidence>
<evidence type="ECO:0000256" key="9">
    <source>
        <dbReference type="ARBA" id="ARBA00023136"/>
    </source>
</evidence>
<keyword evidence="5" id="KW-0813">Transport</keyword>
<comment type="function">
    <text evidence="10">Part of the ABC transporter complex hrt involved in hemin import. Responsible for the translocation of the substrate across the membrane.</text>
</comment>
<feature type="domain" description="ABC3 transporter permease C-terminal" evidence="12">
    <location>
        <begin position="223"/>
        <end position="334"/>
    </location>
</feature>
<keyword evidence="14" id="KW-1185">Reference proteome</keyword>
<keyword evidence="8 11" id="KW-1133">Transmembrane helix</keyword>
<evidence type="ECO:0000256" key="8">
    <source>
        <dbReference type="ARBA" id="ARBA00022989"/>
    </source>
</evidence>
<organism evidence="13 14">
    <name type="scientific">Chryseomicrobium palamuruense</name>
    <dbReference type="NCBI Taxonomy" id="682973"/>
    <lineage>
        <taxon>Bacteria</taxon>
        <taxon>Bacillati</taxon>
        <taxon>Bacillota</taxon>
        <taxon>Bacilli</taxon>
        <taxon>Bacillales</taxon>
        <taxon>Caryophanaceae</taxon>
        <taxon>Chryseomicrobium</taxon>
    </lineage>
</organism>
<gene>
    <name evidence="13" type="ORF">ACFO0S_01995</name>
</gene>